<evidence type="ECO:0000313" key="1">
    <source>
        <dbReference type="EMBL" id="BDA63555.1"/>
    </source>
</evidence>
<keyword evidence="2" id="KW-1185">Reference proteome</keyword>
<dbReference type="EMBL" id="AP025017">
    <property type="protein sequence ID" value="BDA63555.1"/>
    <property type="molecule type" value="Genomic_DNA"/>
</dbReference>
<name>A0ABN6K6D2_9ACTO</name>
<reference evidence="1 2" key="1">
    <citation type="submission" date="2021-08" db="EMBL/GenBank/DDBJ databases">
        <title>Whole genome sequence of novel Actinomyces species strain MAS-1.</title>
        <authorList>
            <person name="Saito M."/>
            <person name="Kuwahara N."/>
            <person name="Takizawa T."/>
            <person name="Gotouda H."/>
            <person name="Ochiai T."/>
        </authorList>
    </citation>
    <scope>NUCLEOTIDE SEQUENCE [LARGE SCALE GENOMIC DNA]</scope>
    <source>
        <strain evidence="1 2">MAS-1</strain>
    </source>
</reference>
<evidence type="ECO:0000313" key="2">
    <source>
        <dbReference type="Proteomes" id="UP000824496"/>
    </source>
</evidence>
<dbReference type="SUPFAM" id="SSF88723">
    <property type="entry name" value="PIN domain-like"/>
    <property type="match status" value="1"/>
</dbReference>
<dbReference type="InterPro" id="IPR029060">
    <property type="entry name" value="PIN-like_dom_sf"/>
</dbReference>
<sequence>MTYLLDANVFIQAKNSYYAFDLAPGFWDWLECVEASGKACSIDAVHRELVAGEDELSDWARSHKGFFVSPDQRTIARFPPLIQWAHQQHFTPAALNAFTASNADFLLVAHAAAYGLTVVTHEVAGSGSRKRVKIPDACDAMNVSWCSTFTMMHTCGARLALAPQ</sequence>
<dbReference type="Proteomes" id="UP000824496">
    <property type="component" value="Chromosome"/>
</dbReference>
<gene>
    <name evidence="1" type="ORF">MANAM107_03890</name>
</gene>
<organism evidence="1 2">
    <name type="scientific">Actinomyces capricornis</name>
    <dbReference type="NCBI Taxonomy" id="2755559"/>
    <lineage>
        <taxon>Bacteria</taxon>
        <taxon>Bacillati</taxon>
        <taxon>Actinomycetota</taxon>
        <taxon>Actinomycetes</taxon>
        <taxon>Actinomycetales</taxon>
        <taxon>Actinomycetaceae</taxon>
        <taxon>Actinomyces</taxon>
    </lineage>
</organism>
<dbReference type="InterPro" id="IPR016541">
    <property type="entry name" value="UCP008505"/>
</dbReference>
<dbReference type="Pfam" id="PF14367">
    <property type="entry name" value="DUF4411"/>
    <property type="match status" value="1"/>
</dbReference>
<dbReference type="RefSeq" id="WP_223910431.1">
    <property type="nucleotide sequence ID" value="NZ_AP025017.1"/>
</dbReference>
<proteinExistence type="predicted"/>
<accession>A0ABN6K6D2</accession>
<evidence type="ECO:0008006" key="3">
    <source>
        <dbReference type="Google" id="ProtNLM"/>
    </source>
</evidence>
<protein>
    <recommendedName>
        <fullName evidence="3">DUF4411 family protein</fullName>
    </recommendedName>
</protein>